<evidence type="ECO:0000259" key="3">
    <source>
        <dbReference type="Pfam" id="PF01757"/>
    </source>
</evidence>
<feature type="transmembrane region" description="Helical" evidence="2">
    <location>
        <begin position="169"/>
        <end position="188"/>
    </location>
</feature>
<feature type="transmembrane region" description="Helical" evidence="2">
    <location>
        <begin position="200"/>
        <end position="218"/>
    </location>
</feature>
<keyword evidence="4" id="KW-0012">Acyltransferase</keyword>
<reference evidence="5" key="1">
    <citation type="journal article" date="2019" name="Int. J. Syst. Evol. Microbiol.">
        <title>The Global Catalogue of Microorganisms (GCM) 10K type strain sequencing project: providing services to taxonomists for standard genome sequencing and annotation.</title>
        <authorList>
            <consortium name="The Broad Institute Genomics Platform"/>
            <consortium name="The Broad Institute Genome Sequencing Center for Infectious Disease"/>
            <person name="Wu L."/>
            <person name="Ma J."/>
        </authorList>
    </citation>
    <scope>NUCLEOTIDE SEQUENCE [LARGE SCALE GENOMIC DNA]</scope>
    <source>
        <strain evidence="5">KCTC 32255</strain>
    </source>
</reference>
<gene>
    <name evidence="4" type="ORF">ACFQGD_14920</name>
</gene>
<feature type="transmembrane region" description="Helical" evidence="2">
    <location>
        <begin position="256"/>
        <end position="272"/>
    </location>
</feature>
<name>A0ABW2C0Q9_9PSEU</name>
<keyword evidence="5" id="KW-1185">Reference proteome</keyword>
<feature type="transmembrane region" description="Helical" evidence="2">
    <location>
        <begin position="230"/>
        <end position="249"/>
    </location>
</feature>
<dbReference type="PANTHER" id="PTHR23028">
    <property type="entry name" value="ACETYLTRANSFERASE"/>
    <property type="match status" value="1"/>
</dbReference>
<keyword evidence="4" id="KW-0808">Transferase</keyword>
<protein>
    <submittedName>
        <fullName evidence="4">Acyltransferase family protein</fullName>
        <ecNumber evidence="4">2.3.-.-</ecNumber>
    </submittedName>
</protein>
<feature type="compositionally biased region" description="Basic and acidic residues" evidence="1">
    <location>
        <begin position="392"/>
        <end position="417"/>
    </location>
</feature>
<keyword evidence="2" id="KW-1133">Transmembrane helix</keyword>
<sequence>MAGTEMRGSAARPPSARKINWDLIRVVAVVAVMMGHITFIGPAVMSGVDPYPITFSVRMGASVLLVISAFFACVTIRREEPGRWLRRRLARLLPAYLVAVVLTYVVTRVAVLAFNGWHVRHGLFGVLFGTPYAASSAAHDPWYLPTPADLLANLTLMQPWSAEWRFLDWAYWTLPVQVAAFIGAAILWRHRLRGARLKMLARTLVVLPIVLWPLGWLPQAAKTVLGPLQAGTGIGHAYLFGLGVAIWLWSRREMSHVELVVLGSIGVVVHSIRAPFPVEAGVGFAVMLVLIAAAARGPEWDNRVLRALRRPIVWLAGISYSLYLVHQQLGFVLARVLSDVGLSGWLRLVVVTGAALLAGWALAVLVERPAYRALTRGPRRPDRGTRRRERGTRRPEGGTQRREWGTRRKRVTEREPELVGGRL</sequence>
<accession>A0ABW2C0Q9</accession>
<keyword evidence="2" id="KW-0812">Transmembrane</keyword>
<feature type="transmembrane region" description="Helical" evidence="2">
    <location>
        <begin position="278"/>
        <end position="295"/>
    </location>
</feature>
<feature type="transmembrane region" description="Helical" evidence="2">
    <location>
        <begin position="21"/>
        <end position="45"/>
    </location>
</feature>
<dbReference type="EMBL" id="JBHSXX010000001">
    <property type="protein sequence ID" value="MFC6868434.1"/>
    <property type="molecule type" value="Genomic_DNA"/>
</dbReference>
<evidence type="ECO:0000313" key="4">
    <source>
        <dbReference type="EMBL" id="MFC6868434.1"/>
    </source>
</evidence>
<feature type="region of interest" description="Disordered" evidence="1">
    <location>
        <begin position="376"/>
        <end position="423"/>
    </location>
</feature>
<dbReference type="InterPro" id="IPR050879">
    <property type="entry name" value="Acyltransferase_3"/>
</dbReference>
<feature type="transmembrane region" description="Helical" evidence="2">
    <location>
        <begin position="95"/>
        <end position="117"/>
    </location>
</feature>
<evidence type="ECO:0000256" key="2">
    <source>
        <dbReference type="SAM" id="Phobius"/>
    </source>
</evidence>
<feature type="transmembrane region" description="Helical" evidence="2">
    <location>
        <begin position="51"/>
        <end position="74"/>
    </location>
</feature>
<organism evidence="4 5">
    <name type="scientific">Haloechinothrix salitolerans</name>
    <dbReference type="NCBI Taxonomy" id="926830"/>
    <lineage>
        <taxon>Bacteria</taxon>
        <taxon>Bacillati</taxon>
        <taxon>Actinomycetota</taxon>
        <taxon>Actinomycetes</taxon>
        <taxon>Pseudonocardiales</taxon>
        <taxon>Pseudonocardiaceae</taxon>
        <taxon>Haloechinothrix</taxon>
    </lineage>
</organism>
<dbReference type="EC" id="2.3.-.-" evidence="4"/>
<feature type="domain" description="Acyltransferase 3" evidence="3">
    <location>
        <begin position="20"/>
        <end position="363"/>
    </location>
</feature>
<evidence type="ECO:0000256" key="1">
    <source>
        <dbReference type="SAM" id="MobiDB-lite"/>
    </source>
</evidence>
<dbReference type="InterPro" id="IPR002656">
    <property type="entry name" value="Acyl_transf_3_dom"/>
</dbReference>
<evidence type="ECO:0000313" key="5">
    <source>
        <dbReference type="Proteomes" id="UP001596337"/>
    </source>
</evidence>
<dbReference type="Proteomes" id="UP001596337">
    <property type="component" value="Unassembled WGS sequence"/>
</dbReference>
<proteinExistence type="predicted"/>
<comment type="caution">
    <text evidence="4">The sequence shown here is derived from an EMBL/GenBank/DDBJ whole genome shotgun (WGS) entry which is preliminary data.</text>
</comment>
<dbReference type="RefSeq" id="WP_345398682.1">
    <property type="nucleotide sequence ID" value="NZ_BAABLA010000028.1"/>
</dbReference>
<feature type="transmembrane region" description="Helical" evidence="2">
    <location>
        <begin position="307"/>
        <end position="325"/>
    </location>
</feature>
<dbReference type="Pfam" id="PF01757">
    <property type="entry name" value="Acyl_transf_3"/>
    <property type="match status" value="1"/>
</dbReference>
<dbReference type="PANTHER" id="PTHR23028:SF131">
    <property type="entry name" value="BLR2367 PROTEIN"/>
    <property type="match status" value="1"/>
</dbReference>
<dbReference type="GO" id="GO:0016746">
    <property type="term" value="F:acyltransferase activity"/>
    <property type="evidence" value="ECO:0007669"/>
    <property type="project" value="UniProtKB-KW"/>
</dbReference>
<feature type="transmembrane region" description="Helical" evidence="2">
    <location>
        <begin position="345"/>
        <end position="366"/>
    </location>
</feature>
<keyword evidence="2" id="KW-0472">Membrane</keyword>